<gene>
    <name evidence="10" type="primary">qseF</name>
    <name evidence="10" type="ORF">CLNEO_15030</name>
</gene>
<feature type="domain" description="Sigma-54 factor interaction" evidence="8">
    <location>
        <begin position="159"/>
        <end position="388"/>
    </location>
</feature>
<dbReference type="PROSITE" id="PS50045">
    <property type="entry name" value="SIGMA54_INTERACT_4"/>
    <property type="match status" value="1"/>
</dbReference>
<dbReference type="PROSITE" id="PS00676">
    <property type="entry name" value="SIGMA54_INTERACT_2"/>
    <property type="match status" value="1"/>
</dbReference>
<dbReference type="EMBL" id="LRVM01000004">
    <property type="protein sequence ID" value="KXL52961.1"/>
    <property type="molecule type" value="Genomic_DNA"/>
</dbReference>
<keyword evidence="3" id="KW-0067">ATP-binding</keyword>
<dbReference type="InterPro" id="IPR000014">
    <property type="entry name" value="PAS"/>
</dbReference>
<comment type="caution">
    <text evidence="10">The sequence shown here is derived from an EMBL/GenBank/DDBJ whole genome shotgun (WGS) entry which is preliminary data.</text>
</comment>
<keyword evidence="6" id="KW-0804">Transcription</keyword>
<dbReference type="Gene3D" id="1.10.8.60">
    <property type="match status" value="1"/>
</dbReference>
<organism evidence="10 11">
    <name type="scientific">Anaerotignum neopropionicum</name>
    <dbReference type="NCBI Taxonomy" id="36847"/>
    <lineage>
        <taxon>Bacteria</taxon>
        <taxon>Bacillati</taxon>
        <taxon>Bacillota</taxon>
        <taxon>Clostridia</taxon>
        <taxon>Lachnospirales</taxon>
        <taxon>Anaerotignaceae</taxon>
        <taxon>Anaerotignum</taxon>
    </lineage>
</organism>
<keyword evidence="4" id="KW-0805">Transcription regulation</keyword>
<evidence type="ECO:0000313" key="10">
    <source>
        <dbReference type="EMBL" id="KXL52961.1"/>
    </source>
</evidence>
<dbReference type="InterPro" id="IPR030828">
    <property type="entry name" value="HTH_TyrR"/>
</dbReference>
<evidence type="ECO:0000256" key="4">
    <source>
        <dbReference type="ARBA" id="ARBA00023015"/>
    </source>
</evidence>
<sequence length="480" mass="54129">MEIGLYEKLPEDLRSILLKELLQNPFMGINITDKNGKVLFVNKTHYKITGHPPELYIGQTMKQIADKGLISESATLITLKTKQTTNLSQISSHKNRYFQVTAIPVMDSSGEIKYVINYLIEVSDLVKLRNQLHDVNIHNQKLLNYNEHLRKKLNLSGELVYQSLIMQNVVEAAAKVAEHDVSVLITGPSGTGKEMIANLLHAHSNRYKAPFIKINCAAIPEQLLESELFGYEPGAFTGGNPKGKKGLMESADTGTLLLDEIGELPLSLQSKLLRVLQNHELRHIGGNKDINVDFRLITSTNADLKTMIQQKTFREDLYYRLNVIELKMPGLEERKEDIVLLINHFLNIYNTKHNTNKTYQKEALLYLTSCNYPGNVRELQNIVERTVVMSTGATITLADAQLAAGHLKPVFQENILADTLFTDIEHGKCLKKLVADYEKEILALCQKKYKSGAKMAEALQTDQSTISRKLSRYHILSDSD</sequence>
<dbReference type="Proteomes" id="UP000070539">
    <property type="component" value="Unassembled WGS sequence"/>
</dbReference>
<dbReference type="InterPro" id="IPR027417">
    <property type="entry name" value="P-loop_NTPase"/>
</dbReference>
<dbReference type="Pfam" id="PF18024">
    <property type="entry name" value="HTH_50"/>
    <property type="match status" value="1"/>
</dbReference>
<dbReference type="InterPro" id="IPR035965">
    <property type="entry name" value="PAS-like_dom_sf"/>
</dbReference>
<keyword evidence="1" id="KW-0547">Nucleotide-binding</keyword>
<evidence type="ECO:0000259" key="9">
    <source>
        <dbReference type="PROSITE" id="PS50112"/>
    </source>
</evidence>
<dbReference type="PROSITE" id="PS50112">
    <property type="entry name" value="PAS"/>
    <property type="match status" value="1"/>
</dbReference>
<dbReference type="Pfam" id="PF13426">
    <property type="entry name" value="PAS_9"/>
    <property type="match status" value="1"/>
</dbReference>
<dbReference type="Pfam" id="PF25601">
    <property type="entry name" value="AAA_lid_14"/>
    <property type="match status" value="1"/>
</dbReference>
<dbReference type="InterPro" id="IPR025943">
    <property type="entry name" value="Sigma_54_int_dom_ATP-bd_2"/>
</dbReference>
<accession>A0A136WEQ3</accession>
<evidence type="ECO:0000256" key="7">
    <source>
        <dbReference type="ARBA" id="ARBA00029500"/>
    </source>
</evidence>
<dbReference type="InterPro" id="IPR025944">
    <property type="entry name" value="Sigma_54_int_dom_CS"/>
</dbReference>
<dbReference type="AlphaFoldDB" id="A0A136WEQ3"/>
<reference evidence="10 11" key="1">
    <citation type="submission" date="2016-01" db="EMBL/GenBank/DDBJ databases">
        <title>Genome sequence of Clostridium neopropionicum X4, DSM-3847.</title>
        <authorList>
            <person name="Poehlein A."/>
            <person name="Beck M.H."/>
            <person name="Bengelsdorf F.R."/>
            <person name="Daniel R."/>
            <person name="Duerre P."/>
        </authorList>
    </citation>
    <scope>NUCLEOTIDE SEQUENCE [LARGE SCALE GENOMIC DNA]</scope>
    <source>
        <strain evidence="10 11">DSM-3847</strain>
    </source>
</reference>
<dbReference type="InterPro" id="IPR002078">
    <property type="entry name" value="Sigma_54_int"/>
</dbReference>
<dbReference type="PANTHER" id="PTHR32071">
    <property type="entry name" value="TRANSCRIPTIONAL REGULATORY PROTEIN"/>
    <property type="match status" value="1"/>
</dbReference>
<feature type="domain" description="PAS" evidence="9">
    <location>
        <begin position="14"/>
        <end position="61"/>
    </location>
</feature>
<dbReference type="Gene3D" id="1.10.10.60">
    <property type="entry name" value="Homeodomain-like"/>
    <property type="match status" value="1"/>
</dbReference>
<dbReference type="SUPFAM" id="SSF55785">
    <property type="entry name" value="PYP-like sensor domain (PAS domain)"/>
    <property type="match status" value="1"/>
</dbReference>
<dbReference type="GO" id="GO:0006355">
    <property type="term" value="P:regulation of DNA-templated transcription"/>
    <property type="evidence" value="ECO:0007669"/>
    <property type="project" value="InterPro"/>
</dbReference>
<evidence type="ECO:0000256" key="1">
    <source>
        <dbReference type="ARBA" id="ARBA00022741"/>
    </source>
</evidence>
<dbReference type="GO" id="GO:0003677">
    <property type="term" value="F:DNA binding"/>
    <property type="evidence" value="ECO:0007669"/>
    <property type="project" value="UniProtKB-KW"/>
</dbReference>
<evidence type="ECO:0000256" key="3">
    <source>
        <dbReference type="ARBA" id="ARBA00022840"/>
    </source>
</evidence>
<dbReference type="Gene3D" id="3.40.50.300">
    <property type="entry name" value="P-loop containing nucleotide triphosphate hydrolases"/>
    <property type="match status" value="1"/>
</dbReference>
<dbReference type="GO" id="GO:0005524">
    <property type="term" value="F:ATP binding"/>
    <property type="evidence" value="ECO:0007669"/>
    <property type="project" value="UniProtKB-KW"/>
</dbReference>
<dbReference type="RefSeq" id="WP_066086854.1">
    <property type="nucleotide sequence ID" value="NZ_LRVM01000004.1"/>
</dbReference>
<evidence type="ECO:0000256" key="2">
    <source>
        <dbReference type="ARBA" id="ARBA00022797"/>
    </source>
</evidence>
<dbReference type="SMART" id="SM00382">
    <property type="entry name" value="AAA"/>
    <property type="match status" value="1"/>
</dbReference>
<dbReference type="CDD" id="cd00009">
    <property type="entry name" value="AAA"/>
    <property type="match status" value="1"/>
</dbReference>
<dbReference type="NCBIfam" id="TIGR00229">
    <property type="entry name" value="sensory_box"/>
    <property type="match status" value="1"/>
</dbReference>
<dbReference type="FunFam" id="3.40.50.300:FF:000006">
    <property type="entry name" value="DNA-binding transcriptional regulator NtrC"/>
    <property type="match status" value="1"/>
</dbReference>
<dbReference type="PROSITE" id="PS00688">
    <property type="entry name" value="SIGMA54_INTERACT_3"/>
    <property type="match status" value="1"/>
</dbReference>
<name>A0A136WEQ3_9FIRM</name>
<dbReference type="OrthoDB" id="9764280at2"/>
<protein>
    <recommendedName>
        <fullName evidence="7">HTH-type transcriptional regulatory protein TyrR</fullName>
    </recommendedName>
</protein>
<dbReference type="STRING" id="36847.CLNEO_15030"/>
<dbReference type="InterPro" id="IPR058031">
    <property type="entry name" value="AAA_lid_NorR"/>
</dbReference>
<evidence type="ECO:0000313" key="11">
    <source>
        <dbReference type="Proteomes" id="UP000070539"/>
    </source>
</evidence>
<keyword evidence="11" id="KW-1185">Reference proteome</keyword>
<evidence type="ECO:0000256" key="5">
    <source>
        <dbReference type="ARBA" id="ARBA00023125"/>
    </source>
</evidence>
<dbReference type="Pfam" id="PF00158">
    <property type="entry name" value="Sigma54_activat"/>
    <property type="match status" value="1"/>
</dbReference>
<dbReference type="SUPFAM" id="SSF52540">
    <property type="entry name" value="P-loop containing nucleoside triphosphate hydrolases"/>
    <property type="match status" value="1"/>
</dbReference>
<dbReference type="Gene3D" id="3.30.450.20">
    <property type="entry name" value="PAS domain"/>
    <property type="match status" value="1"/>
</dbReference>
<keyword evidence="5" id="KW-0238">DNA-binding</keyword>
<proteinExistence type="predicted"/>
<evidence type="ECO:0000259" key="8">
    <source>
        <dbReference type="PROSITE" id="PS50045"/>
    </source>
</evidence>
<dbReference type="InterPro" id="IPR003593">
    <property type="entry name" value="AAA+_ATPase"/>
</dbReference>
<evidence type="ECO:0000256" key="6">
    <source>
        <dbReference type="ARBA" id="ARBA00023163"/>
    </source>
</evidence>
<dbReference type="PANTHER" id="PTHR32071:SF57">
    <property type="entry name" value="C4-DICARBOXYLATE TRANSPORT TRANSCRIPTIONAL REGULATORY PROTEIN DCTD"/>
    <property type="match status" value="1"/>
</dbReference>
<keyword evidence="2" id="KW-0058">Aromatic hydrocarbons catabolism</keyword>